<dbReference type="GO" id="GO:0031417">
    <property type="term" value="C:NatC complex"/>
    <property type="evidence" value="ECO:0007669"/>
    <property type="project" value="InterPro"/>
</dbReference>
<evidence type="ECO:0000259" key="1">
    <source>
        <dbReference type="PROSITE" id="PS52002"/>
    </source>
</evidence>
<dbReference type="InterPro" id="IPR047575">
    <property type="entry name" value="Sm"/>
</dbReference>
<dbReference type="InterPro" id="IPR050914">
    <property type="entry name" value="snRNP_SmB/NAA38-like"/>
</dbReference>
<dbReference type="GO" id="GO:0003723">
    <property type="term" value="F:RNA binding"/>
    <property type="evidence" value="ECO:0007669"/>
    <property type="project" value="InterPro"/>
</dbReference>
<dbReference type="PANTHER" id="PTHR10701:SF5">
    <property type="entry name" value="N-ALPHA-ACETYLTRANSFERASE 38, NATC AUXILIARY SUBUNIT"/>
    <property type="match status" value="1"/>
</dbReference>
<dbReference type="InterPro" id="IPR034110">
    <property type="entry name" value="LSMD1_Sm"/>
</dbReference>
<feature type="domain" description="Sm" evidence="1">
    <location>
        <begin position="33"/>
        <end position="104"/>
    </location>
</feature>
<dbReference type="STRING" id="796925.A0A137P1T7"/>
<dbReference type="SMART" id="SM00651">
    <property type="entry name" value="Sm"/>
    <property type="match status" value="1"/>
</dbReference>
<dbReference type="PANTHER" id="PTHR10701">
    <property type="entry name" value="SMALL NUCLEAR RIBONUCLEOPROTEIN-ASSOCIATED PROTEIN B AND N"/>
    <property type="match status" value="1"/>
</dbReference>
<dbReference type="AlphaFoldDB" id="A0A137P1T7"/>
<dbReference type="PROSITE" id="PS52002">
    <property type="entry name" value="SM"/>
    <property type="match status" value="1"/>
</dbReference>
<organism evidence="2 3">
    <name type="scientific">Conidiobolus coronatus (strain ATCC 28846 / CBS 209.66 / NRRL 28638)</name>
    <name type="common">Delacroixia coronata</name>
    <dbReference type="NCBI Taxonomy" id="796925"/>
    <lineage>
        <taxon>Eukaryota</taxon>
        <taxon>Fungi</taxon>
        <taxon>Fungi incertae sedis</taxon>
        <taxon>Zoopagomycota</taxon>
        <taxon>Entomophthoromycotina</taxon>
        <taxon>Entomophthoromycetes</taxon>
        <taxon>Entomophthorales</taxon>
        <taxon>Ancylistaceae</taxon>
        <taxon>Conidiobolus</taxon>
    </lineage>
</organism>
<dbReference type="Proteomes" id="UP000070444">
    <property type="component" value="Unassembled WGS sequence"/>
</dbReference>
<proteinExistence type="predicted"/>
<dbReference type="InterPro" id="IPR010920">
    <property type="entry name" value="LSM_dom_sf"/>
</dbReference>
<dbReference type="Pfam" id="PF01423">
    <property type="entry name" value="LSM"/>
    <property type="match status" value="1"/>
</dbReference>
<evidence type="ECO:0000313" key="2">
    <source>
        <dbReference type="EMBL" id="KXN68972.1"/>
    </source>
</evidence>
<dbReference type="SUPFAM" id="SSF50182">
    <property type="entry name" value="Sm-like ribonucleoproteins"/>
    <property type="match status" value="1"/>
</dbReference>
<keyword evidence="3" id="KW-1185">Reference proteome</keyword>
<name>A0A137P1T7_CONC2</name>
<dbReference type="EMBL" id="KQ964553">
    <property type="protein sequence ID" value="KXN68972.1"/>
    <property type="molecule type" value="Genomic_DNA"/>
</dbReference>
<accession>A0A137P1T7</accession>
<gene>
    <name evidence="2" type="ORF">CONCODRAFT_41208</name>
</gene>
<protein>
    <recommendedName>
        <fullName evidence="1">Sm domain-containing protein</fullName>
    </recommendedName>
</protein>
<dbReference type="InterPro" id="IPR001163">
    <property type="entry name" value="Sm_dom_euk/arc"/>
</dbReference>
<dbReference type="CDD" id="cd06168">
    <property type="entry name" value="LSMD1"/>
    <property type="match status" value="1"/>
</dbReference>
<evidence type="ECO:0000313" key="3">
    <source>
        <dbReference type="Proteomes" id="UP000070444"/>
    </source>
</evidence>
<reference evidence="2 3" key="1">
    <citation type="journal article" date="2015" name="Genome Biol. Evol.">
        <title>Phylogenomic analyses indicate that early fungi evolved digesting cell walls of algal ancestors of land plants.</title>
        <authorList>
            <person name="Chang Y."/>
            <person name="Wang S."/>
            <person name="Sekimoto S."/>
            <person name="Aerts A.L."/>
            <person name="Choi C."/>
            <person name="Clum A."/>
            <person name="LaButti K.M."/>
            <person name="Lindquist E.A."/>
            <person name="Yee Ngan C."/>
            <person name="Ohm R.A."/>
            <person name="Salamov A.A."/>
            <person name="Grigoriev I.V."/>
            <person name="Spatafora J.W."/>
            <person name="Berbee M.L."/>
        </authorList>
    </citation>
    <scope>NUCLEOTIDE SEQUENCE [LARGE SCALE GENOMIC DNA]</scope>
    <source>
        <strain evidence="2 3">NRRL 28638</strain>
    </source>
</reference>
<dbReference type="OrthoDB" id="368909at2759"/>
<dbReference type="Gene3D" id="2.30.30.100">
    <property type="match status" value="1"/>
</dbReference>
<sequence>MINPISNISANANNAATGTTQLTNISEEAEYNPHLEKVKGFLGRTLRVTISDTRVFEGIFVCTDSHVNLILSMAQEFRQTNRRRVGLIMIPGKHIKKIEVKKHFSRFGTFT</sequence>